<dbReference type="PANTHER" id="PTHR44196">
    <property type="entry name" value="DEHYDROGENASE/REDUCTASE SDR FAMILY MEMBER 7B"/>
    <property type="match status" value="1"/>
</dbReference>
<evidence type="ECO:0000256" key="3">
    <source>
        <dbReference type="SAM" id="Phobius"/>
    </source>
</evidence>
<dbReference type="STRING" id="357804.Ping_1000"/>
<protein>
    <submittedName>
        <fullName evidence="4">Short-chain dehydrogenase/reductase SDR</fullName>
    </submittedName>
</protein>
<keyword evidence="3" id="KW-0812">Transmembrane</keyword>
<dbReference type="KEGG" id="pin:Ping_1000"/>
<dbReference type="OrthoDB" id="9808814at2"/>
<dbReference type="PRINTS" id="PR00081">
    <property type="entry name" value="GDHRDH"/>
</dbReference>
<reference evidence="4 5" key="1">
    <citation type="submission" date="2007-01" db="EMBL/GenBank/DDBJ databases">
        <title>Complete sequence of Psychromonas ingrahamii 37.</title>
        <authorList>
            <consortium name="US DOE Joint Genome Institute"/>
            <person name="Copeland A."/>
            <person name="Lucas S."/>
            <person name="Lapidus A."/>
            <person name="Barry K."/>
            <person name="Detter J.C."/>
            <person name="Glavina del Rio T."/>
            <person name="Hammon N."/>
            <person name="Israni S."/>
            <person name="Dalin E."/>
            <person name="Tice H."/>
            <person name="Pitluck S."/>
            <person name="Thompson L.S."/>
            <person name="Brettin T."/>
            <person name="Bruce D."/>
            <person name="Han C."/>
            <person name="Tapia R."/>
            <person name="Schmutz J."/>
            <person name="Larimer F."/>
            <person name="Land M."/>
            <person name="Hauser L."/>
            <person name="Kyrpides N."/>
            <person name="Ivanova N."/>
            <person name="Staley J."/>
            <person name="Richardson P."/>
        </authorList>
    </citation>
    <scope>NUCLEOTIDE SEQUENCE [LARGE SCALE GENOMIC DNA]</scope>
    <source>
        <strain evidence="4 5">37</strain>
    </source>
</reference>
<dbReference type="eggNOG" id="COG0300">
    <property type="taxonomic scope" value="Bacteria"/>
</dbReference>
<dbReference type="InterPro" id="IPR002347">
    <property type="entry name" value="SDR_fam"/>
</dbReference>
<dbReference type="GO" id="GO:0016491">
    <property type="term" value="F:oxidoreductase activity"/>
    <property type="evidence" value="ECO:0007669"/>
    <property type="project" value="UniProtKB-KW"/>
</dbReference>
<dbReference type="InterPro" id="IPR036291">
    <property type="entry name" value="NAD(P)-bd_dom_sf"/>
</dbReference>
<sequence>MKRILITGATSGIGKALCLLYQKQGYAVIACGRNQQALDELRSLKNVSTLSFDISDKEQVEEALRTLPELDMVILNAGSCEYIDNAKNFDGDLFARVITTNLIALGYCLQSVLPKIKKGGQLALMGSSAIYLPFSRAEAYGASKAGVAYLAKTLAIDLIDDQISVCLINPGFVKTPLTDKNAFSMPMLITADKAADYIFKGLLKGKKEIHFPAFFTFTLKILAFFPDAVWFFIATRMINK</sequence>
<keyword evidence="3" id="KW-1133">Transmembrane helix</keyword>
<evidence type="ECO:0000313" key="5">
    <source>
        <dbReference type="Proteomes" id="UP000000639"/>
    </source>
</evidence>
<evidence type="ECO:0000256" key="2">
    <source>
        <dbReference type="ARBA" id="ARBA00023002"/>
    </source>
</evidence>
<evidence type="ECO:0000313" key="4">
    <source>
        <dbReference type="EMBL" id="ABM02839.1"/>
    </source>
</evidence>
<organism evidence="4 5">
    <name type="scientific">Psychromonas ingrahamii (strain DSM 17664 / CCUG 51855 / 37)</name>
    <dbReference type="NCBI Taxonomy" id="357804"/>
    <lineage>
        <taxon>Bacteria</taxon>
        <taxon>Pseudomonadati</taxon>
        <taxon>Pseudomonadota</taxon>
        <taxon>Gammaproteobacteria</taxon>
        <taxon>Alteromonadales</taxon>
        <taxon>Psychromonadaceae</taxon>
        <taxon>Psychromonas</taxon>
    </lineage>
</organism>
<dbReference type="Gene3D" id="3.40.50.720">
    <property type="entry name" value="NAD(P)-binding Rossmann-like Domain"/>
    <property type="match status" value="1"/>
</dbReference>
<dbReference type="InterPro" id="IPR020904">
    <property type="entry name" value="Sc_DH/Rdtase_CS"/>
</dbReference>
<dbReference type="HOGENOM" id="CLU_010194_2_1_6"/>
<comment type="similarity">
    <text evidence="1">Belongs to the short-chain dehydrogenases/reductases (SDR) family.</text>
</comment>
<dbReference type="PANTHER" id="PTHR44196:SF1">
    <property type="entry name" value="DEHYDROGENASE_REDUCTASE SDR FAMILY MEMBER 7B"/>
    <property type="match status" value="1"/>
</dbReference>
<dbReference type="PROSITE" id="PS00061">
    <property type="entry name" value="ADH_SHORT"/>
    <property type="match status" value="1"/>
</dbReference>
<dbReference type="Proteomes" id="UP000000639">
    <property type="component" value="Chromosome"/>
</dbReference>
<keyword evidence="5" id="KW-1185">Reference proteome</keyword>
<dbReference type="GO" id="GO:0016020">
    <property type="term" value="C:membrane"/>
    <property type="evidence" value="ECO:0007669"/>
    <property type="project" value="TreeGrafter"/>
</dbReference>
<dbReference type="RefSeq" id="WP_011769402.1">
    <property type="nucleotide sequence ID" value="NC_008709.1"/>
</dbReference>
<keyword evidence="3" id="KW-0472">Membrane</keyword>
<dbReference type="SUPFAM" id="SSF51735">
    <property type="entry name" value="NAD(P)-binding Rossmann-fold domains"/>
    <property type="match status" value="1"/>
</dbReference>
<evidence type="ECO:0000256" key="1">
    <source>
        <dbReference type="ARBA" id="ARBA00006484"/>
    </source>
</evidence>
<proteinExistence type="inferred from homology"/>
<dbReference type="Pfam" id="PF00106">
    <property type="entry name" value="adh_short"/>
    <property type="match status" value="1"/>
</dbReference>
<accession>A1STM4</accession>
<gene>
    <name evidence="4" type="ordered locus">Ping_1000</name>
</gene>
<feature type="transmembrane region" description="Helical" evidence="3">
    <location>
        <begin position="209"/>
        <end position="233"/>
    </location>
</feature>
<keyword evidence="2" id="KW-0560">Oxidoreductase</keyword>
<dbReference type="AlphaFoldDB" id="A1STM4"/>
<dbReference type="EMBL" id="CP000510">
    <property type="protein sequence ID" value="ABM02839.1"/>
    <property type="molecule type" value="Genomic_DNA"/>
</dbReference>
<name>A1STM4_PSYIN</name>